<dbReference type="Proteomes" id="UP000009234">
    <property type="component" value="Chromosome"/>
</dbReference>
<reference evidence="5 6" key="2">
    <citation type="journal article" date="2012" name="Stand. Genomic Sci.">
        <title>Complete genome sequence of the sulfate-reducing firmicute Desulfotomaculum ruminis type strain (DL(T)).</title>
        <authorList>
            <person name="Spring S."/>
            <person name="Visser M."/>
            <person name="Lu M."/>
            <person name="Copeland A."/>
            <person name="Lapidus A."/>
            <person name="Lucas S."/>
            <person name="Cheng J.F."/>
            <person name="Han C."/>
            <person name="Tapia R."/>
            <person name="Goodwin L.A."/>
            <person name="Pitluck S."/>
            <person name="Ivanova N."/>
            <person name="Land M."/>
            <person name="Hauser L."/>
            <person name="Larimer F."/>
            <person name="Rohde M."/>
            <person name="Goker M."/>
            <person name="Detter J.C."/>
            <person name="Kyrpides N.C."/>
            <person name="Woyke T."/>
            <person name="Schaap P.J."/>
            <person name="Plugge C.M."/>
            <person name="Muyzer G."/>
            <person name="Kuever J."/>
            <person name="Pereira I.A."/>
            <person name="Parshina S.N."/>
            <person name="Bernier-Latmani R."/>
            <person name="Stams A.J."/>
            <person name="Klenk H.P."/>
        </authorList>
    </citation>
    <scope>NUCLEOTIDE SEQUENCE [LARGE SCALE GENOMIC DNA]</scope>
    <source>
        <strain evidence="6">ATCC 23193 / DSM 2154 / NCIB 8452 / DL</strain>
    </source>
</reference>
<keyword evidence="6" id="KW-1185">Reference proteome</keyword>
<dbReference type="InterPro" id="IPR005122">
    <property type="entry name" value="Uracil-DNA_glycosylase-like"/>
</dbReference>
<dbReference type="SMART" id="SM00986">
    <property type="entry name" value="UDG"/>
    <property type="match status" value="1"/>
</dbReference>
<feature type="domain" description="Uracil-DNA glycosylase-like" evidence="4">
    <location>
        <begin position="5"/>
        <end position="167"/>
    </location>
</feature>
<dbReference type="eggNOG" id="COG3663">
    <property type="taxonomic scope" value="Bacteria"/>
</dbReference>
<dbReference type="AlphaFoldDB" id="F6DSP4"/>
<dbReference type="PANTHER" id="PTHR12159">
    <property type="entry name" value="G/T AND G/U MISMATCH-SPECIFIC DNA GLYCOSYLASE"/>
    <property type="match status" value="1"/>
</dbReference>
<keyword evidence="1" id="KW-0227">DNA damage</keyword>
<gene>
    <name evidence="5" type="ordered locus">Desru_0578</name>
</gene>
<reference evidence="6" key="1">
    <citation type="submission" date="2011-05" db="EMBL/GenBank/DDBJ databases">
        <title>Complete sequence of Desulfotomaculum ruminis DSM 2154.</title>
        <authorList>
            <person name="Lucas S."/>
            <person name="Copeland A."/>
            <person name="Lapidus A."/>
            <person name="Cheng J.-F."/>
            <person name="Goodwin L."/>
            <person name="Pitluck S."/>
            <person name="Lu M."/>
            <person name="Detter J.C."/>
            <person name="Han C."/>
            <person name="Tapia R."/>
            <person name="Land M."/>
            <person name="Hauser L."/>
            <person name="Kyrpides N."/>
            <person name="Ivanova N."/>
            <person name="Mikhailova N."/>
            <person name="Pagani I."/>
            <person name="Stams A.J.M."/>
            <person name="Plugge C.M."/>
            <person name="Muyzer G."/>
            <person name="Kuever J."/>
            <person name="Parshina S.N."/>
            <person name="Ivanova A.E."/>
            <person name="Nazina T.N."/>
            <person name="Brambilla E."/>
            <person name="Spring S."/>
            <person name="Klenk H.-P."/>
            <person name="Woyke T."/>
        </authorList>
    </citation>
    <scope>NUCLEOTIDE SEQUENCE [LARGE SCALE GENOMIC DNA]</scope>
    <source>
        <strain evidence="6">ATCC 23193 / DSM 2154 / NCIB 8452 / DL</strain>
    </source>
</reference>
<dbReference type="GO" id="GO:0008263">
    <property type="term" value="F:pyrimidine-specific mismatch base pair DNA N-glycosylase activity"/>
    <property type="evidence" value="ECO:0007669"/>
    <property type="project" value="TreeGrafter"/>
</dbReference>
<dbReference type="KEGG" id="dru:Desru_0578"/>
<dbReference type="CDD" id="cd10028">
    <property type="entry name" value="UDG-F2_TDG_MUG"/>
    <property type="match status" value="1"/>
</dbReference>
<protein>
    <submittedName>
        <fullName evidence="5">Uracil-DNA glycosylase superfamily</fullName>
    </submittedName>
</protein>
<dbReference type="HOGENOM" id="CLU_042829_3_2_9"/>
<evidence type="ECO:0000313" key="5">
    <source>
        <dbReference type="EMBL" id="AEG58863.1"/>
    </source>
</evidence>
<organism evidence="5 6">
    <name type="scientific">Desulforamulus ruminis (strain ATCC 23193 / DSM 2154 / NCIMB 8452 / DL)</name>
    <name type="common">Desulfotomaculum ruminis</name>
    <dbReference type="NCBI Taxonomy" id="696281"/>
    <lineage>
        <taxon>Bacteria</taxon>
        <taxon>Bacillati</taxon>
        <taxon>Bacillota</taxon>
        <taxon>Clostridia</taxon>
        <taxon>Eubacteriales</taxon>
        <taxon>Peptococcaceae</taxon>
        <taxon>Desulforamulus</taxon>
    </lineage>
</organism>
<dbReference type="STRING" id="696281.Desru_0578"/>
<dbReference type="GO" id="GO:0006285">
    <property type="term" value="P:base-excision repair, AP site formation"/>
    <property type="evidence" value="ECO:0007669"/>
    <property type="project" value="InterPro"/>
</dbReference>
<keyword evidence="2" id="KW-0378">Hydrolase</keyword>
<dbReference type="GO" id="GO:0004844">
    <property type="term" value="F:uracil DNA N-glycosylase activity"/>
    <property type="evidence" value="ECO:0007669"/>
    <property type="project" value="TreeGrafter"/>
</dbReference>
<dbReference type="InterPro" id="IPR015637">
    <property type="entry name" value="MUG/TDG"/>
</dbReference>
<proteinExistence type="predicted"/>
<evidence type="ECO:0000256" key="1">
    <source>
        <dbReference type="ARBA" id="ARBA00022763"/>
    </source>
</evidence>
<accession>F6DSP4</accession>
<dbReference type="EMBL" id="CP002780">
    <property type="protein sequence ID" value="AEG58863.1"/>
    <property type="molecule type" value="Genomic_DNA"/>
</dbReference>
<name>F6DSP4_DESRL</name>
<evidence type="ECO:0000256" key="2">
    <source>
        <dbReference type="ARBA" id="ARBA00022801"/>
    </source>
</evidence>
<evidence type="ECO:0000256" key="3">
    <source>
        <dbReference type="ARBA" id="ARBA00023204"/>
    </source>
</evidence>
<dbReference type="InterPro" id="IPR036895">
    <property type="entry name" value="Uracil-DNA_glycosylase-like_sf"/>
</dbReference>
<dbReference type="Pfam" id="PF03167">
    <property type="entry name" value="UDG"/>
    <property type="match status" value="1"/>
</dbReference>
<dbReference type="RefSeq" id="WP_013840638.1">
    <property type="nucleotide sequence ID" value="NC_015589.1"/>
</dbReference>
<dbReference type="PANTHER" id="PTHR12159:SF9">
    <property type="entry name" value="G_T MISMATCH-SPECIFIC THYMINE DNA GLYCOSYLASE"/>
    <property type="match status" value="1"/>
</dbReference>
<sequence>MKGLPDYLAHGLKILFVGYNPGERSAVLGHHFAGRGNQFWRLLYEAGLTPRLYDPTEDGMLKELGYGLTNLVPRPSKSSSDLSTAEMREGALELRIKVTRYKPAIVCFLGKEVYRRFAGISAKSGLSYGPVEGADVTQGVLAFVAPNPSGRSTILYADKLAVFIQLQTMVKAQKLRKDKSKALG</sequence>
<dbReference type="Gene3D" id="3.40.470.10">
    <property type="entry name" value="Uracil-DNA glycosylase-like domain"/>
    <property type="match status" value="1"/>
</dbReference>
<evidence type="ECO:0000313" key="6">
    <source>
        <dbReference type="Proteomes" id="UP000009234"/>
    </source>
</evidence>
<dbReference type="SMART" id="SM00987">
    <property type="entry name" value="UreE_C"/>
    <property type="match status" value="1"/>
</dbReference>
<dbReference type="SUPFAM" id="SSF52141">
    <property type="entry name" value="Uracil-DNA glycosylase-like"/>
    <property type="match status" value="1"/>
</dbReference>
<evidence type="ECO:0000259" key="4">
    <source>
        <dbReference type="SMART" id="SM00986"/>
    </source>
</evidence>
<keyword evidence="3" id="KW-0234">DNA repair</keyword>